<dbReference type="CDD" id="cd00198">
    <property type="entry name" value="vWFA"/>
    <property type="match status" value="1"/>
</dbReference>
<dbReference type="SMART" id="SM00327">
    <property type="entry name" value="VWA"/>
    <property type="match status" value="1"/>
</dbReference>
<protein>
    <submittedName>
        <fullName evidence="2">VWA domain-containing protein</fullName>
    </submittedName>
</protein>
<name>A0A437S4V9_9FIRM</name>
<comment type="caution">
    <text evidence="2">The sequence shown here is derived from an EMBL/GenBank/DDBJ whole genome shotgun (WGS) entry which is preliminary data.</text>
</comment>
<dbReference type="AlphaFoldDB" id="A0A437S4V9"/>
<evidence type="ECO:0000313" key="3">
    <source>
        <dbReference type="Proteomes" id="UP000288812"/>
    </source>
</evidence>
<evidence type="ECO:0000259" key="1">
    <source>
        <dbReference type="PROSITE" id="PS50234"/>
    </source>
</evidence>
<organism evidence="2 3">
    <name type="scientific">Anaerosphaera multitolerans</name>
    <dbReference type="NCBI Taxonomy" id="2487351"/>
    <lineage>
        <taxon>Bacteria</taxon>
        <taxon>Bacillati</taxon>
        <taxon>Bacillota</taxon>
        <taxon>Tissierellia</taxon>
        <taxon>Tissierellales</taxon>
        <taxon>Peptoniphilaceae</taxon>
        <taxon>Anaerosphaera</taxon>
    </lineage>
</organism>
<dbReference type="Proteomes" id="UP000288812">
    <property type="component" value="Unassembled WGS sequence"/>
</dbReference>
<dbReference type="Gene3D" id="3.40.50.410">
    <property type="entry name" value="von Willebrand factor, type A domain"/>
    <property type="match status" value="1"/>
</dbReference>
<keyword evidence="3" id="KW-1185">Reference proteome</keyword>
<reference evidence="2 3" key="1">
    <citation type="submission" date="2018-11" db="EMBL/GenBank/DDBJ databases">
        <title>Genome sequencing and assembly of Anaerosphaera sp. nov., GS7-6-2.</title>
        <authorList>
            <person name="Rettenmaier R."/>
            <person name="Liebl W."/>
            <person name="Zverlov V."/>
        </authorList>
    </citation>
    <scope>NUCLEOTIDE SEQUENCE [LARGE SCALE GENOMIC DNA]</scope>
    <source>
        <strain evidence="2 3">GS7-6-2</strain>
    </source>
</reference>
<dbReference type="RefSeq" id="WP_127725225.1">
    <property type="nucleotide sequence ID" value="NZ_RLIH01000017.1"/>
</dbReference>
<dbReference type="InterPro" id="IPR036465">
    <property type="entry name" value="vWFA_dom_sf"/>
</dbReference>
<dbReference type="SUPFAM" id="SSF53300">
    <property type="entry name" value="vWA-like"/>
    <property type="match status" value="1"/>
</dbReference>
<dbReference type="OrthoDB" id="1744702at2"/>
<dbReference type="Pfam" id="PF00092">
    <property type="entry name" value="VWA"/>
    <property type="match status" value="1"/>
</dbReference>
<gene>
    <name evidence="2" type="ORF">EF514_09600</name>
</gene>
<sequence length="634" mass="74964">MFEIDEKTLIEESKKHFEEFLLREKRSLSTFTGDSNLEYVADECLEKFVFKPAQGILFLPLASFLERELDDNEILFHIYYELALYPDWKNNTKKYLNRREDWRKEIEHMTEYILSIVKKKNLEEFYNDKIIYQYVEREILDFLYSFDKYYSFLRVLQLCPIYREEENFVKVISYMKSIGKNRDSLFEMGNHKVFINTFLYIELYGMGVELKEEVKEEFENKIFNRDIYSFLRGELIRQINKGDGIERRDDLVRSFIYPIYRKLWEGEISKMSFSRKGMEDLEGQEFKGERVKGELESSQEEVRTILKEMEELQKNSKTQNLGQSNLKEYGISKLDFLTFKYYSDLMSTERELMKEFWRKLIGSARREVNVEVREQIRGKLDVDSLIKYYPDFIEAEKKGSYKNLKLFNRYLLSDENKILPEKIEISFVIDNSGSMNEEKIEEARKALAVTLLSIDDFNNYLKANSNKLNQKIEALSETYFFGSDCHKVKNFNSSSKEKEESEIIKSIVRLNGEDGSTDDANCLREISDSITSLEERKLKKGKLIKIIFEITDGASSFPGATREVIDELLNKNVEVYGFQIGETNERSRKVFNYVWNENYSKPRGIILGENVGKLPRELLKAVSKNMSEIFIGSR</sequence>
<dbReference type="EMBL" id="RLIH01000017">
    <property type="protein sequence ID" value="RVU54018.1"/>
    <property type="molecule type" value="Genomic_DNA"/>
</dbReference>
<feature type="domain" description="VWFA" evidence="1">
    <location>
        <begin position="424"/>
        <end position="622"/>
    </location>
</feature>
<dbReference type="InterPro" id="IPR002035">
    <property type="entry name" value="VWF_A"/>
</dbReference>
<proteinExistence type="predicted"/>
<dbReference type="PROSITE" id="PS50234">
    <property type="entry name" value="VWFA"/>
    <property type="match status" value="1"/>
</dbReference>
<accession>A0A437S4V9</accession>
<evidence type="ECO:0000313" key="2">
    <source>
        <dbReference type="EMBL" id="RVU54018.1"/>
    </source>
</evidence>